<organism evidence="2 3">
    <name type="scientific">Aromia moschata</name>
    <dbReference type="NCBI Taxonomy" id="1265417"/>
    <lineage>
        <taxon>Eukaryota</taxon>
        <taxon>Metazoa</taxon>
        <taxon>Ecdysozoa</taxon>
        <taxon>Arthropoda</taxon>
        <taxon>Hexapoda</taxon>
        <taxon>Insecta</taxon>
        <taxon>Pterygota</taxon>
        <taxon>Neoptera</taxon>
        <taxon>Endopterygota</taxon>
        <taxon>Coleoptera</taxon>
        <taxon>Polyphaga</taxon>
        <taxon>Cucujiformia</taxon>
        <taxon>Chrysomeloidea</taxon>
        <taxon>Cerambycidae</taxon>
        <taxon>Cerambycinae</taxon>
        <taxon>Callichromatini</taxon>
        <taxon>Aromia</taxon>
    </lineage>
</organism>
<accession>A0AAV8Z776</accession>
<gene>
    <name evidence="2" type="ORF">NQ318_021842</name>
</gene>
<feature type="region of interest" description="Disordered" evidence="1">
    <location>
        <begin position="30"/>
        <end position="102"/>
    </location>
</feature>
<feature type="compositionally biased region" description="Pro residues" evidence="1">
    <location>
        <begin position="335"/>
        <end position="345"/>
    </location>
</feature>
<sequence length="764" mass="87384">EFLAAVSSGTSDLRTVLRTNDAGRTIVSTGPRLIHESQKSNKVTDTEDTRELSSVLPDGKIVTETERTTEHEEVRDDELPENAPDQDFQKESSQRYLKTREQEDVDYVADGVNVGHEMRFKTETMEVERRGDGVDEPDLFDSLSARARRRANNRQPHRYRVMPTGLENGVTASPLDRKDALTRRPLDFDQKKKPEGISEWSERRQDQRHVADRLSPAPYHHPSYDDRRQSPIPDYRQSHSPVPDYRPSHSPSPDYRPHHSPTPDYTRPSRISPLREINTTPTPPQRKRASERQRQRIVEERSRYLIPGMKVVIESEEWKMAETSEWKDLKIHPPDYSPPSPPPMPSEKKLMQKTRFADPPPKHKSGNIIGQSIRKLVGKIRSASAERKAKQRAKRSPSPSYQQGHVIDNNIGHNMDRHPPVQRYYLGEDPFAGSIYGRENKYDGVKPVRASRRPREVQEERRSQSTLGRFSKSTGRLVSSSIEEERNSQTLPRHLSRQEPPTRLEKNNRSNSTINVSIINTVSTPRKLEGPAKPARTYKSNLSRSKSLNVHGGLDLRPNLYTSNPQMHRLEENPIGLKSPGLISSLNRSQKDVREDVYTTRFVRNGTSDSVDNKRVFLSHLKDRAPELFKTLDENDSDTWKPSGYSTPMKNTRNYNGDIYEPPTRLRDTHVVSSTPTHSVLRRGSSNDDPLRPSVTNTTKSFSKKTIPAKYGRGMETIESSETKSITKSHYRGGSEPSKAYYEERRYNSSSGSPVVIEVRNYKK</sequence>
<evidence type="ECO:0000313" key="3">
    <source>
        <dbReference type="Proteomes" id="UP001162162"/>
    </source>
</evidence>
<name>A0AAV8Z776_9CUCU</name>
<feature type="non-terminal residue" evidence="2">
    <location>
        <position position="1"/>
    </location>
</feature>
<feature type="compositionally biased region" description="Basic and acidic residues" evidence="1">
    <location>
        <begin position="61"/>
        <end position="74"/>
    </location>
</feature>
<dbReference type="AlphaFoldDB" id="A0AAV8Z776"/>
<feature type="region of interest" description="Disordered" evidence="1">
    <location>
        <begin position="445"/>
        <end position="512"/>
    </location>
</feature>
<feature type="compositionally biased region" description="Basic residues" evidence="1">
    <location>
        <begin position="146"/>
        <end position="160"/>
    </location>
</feature>
<comment type="caution">
    <text evidence="2">The sequence shown here is derived from an EMBL/GenBank/DDBJ whole genome shotgun (WGS) entry which is preliminary data.</text>
</comment>
<feature type="region of interest" description="Disordered" evidence="1">
    <location>
        <begin position="380"/>
        <end position="415"/>
    </location>
</feature>
<dbReference type="Proteomes" id="UP001162162">
    <property type="component" value="Unassembled WGS sequence"/>
</dbReference>
<feature type="compositionally biased region" description="Basic and acidic residues" evidence="1">
    <location>
        <begin position="87"/>
        <end position="102"/>
    </location>
</feature>
<protein>
    <recommendedName>
        <fullName evidence="4">Serine/arginine repetitive matrix protein 1-like</fullName>
    </recommendedName>
</protein>
<feature type="compositionally biased region" description="Basic and acidic residues" evidence="1">
    <location>
        <begin position="496"/>
        <end position="508"/>
    </location>
</feature>
<proteinExistence type="predicted"/>
<feature type="compositionally biased region" description="Basic and acidic residues" evidence="1">
    <location>
        <begin position="453"/>
        <end position="463"/>
    </location>
</feature>
<feature type="region of interest" description="Disordered" evidence="1">
    <location>
        <begin position="329"/>
        <end position="348"/>
    </location>
</feature>
<evidence type="ECO:0000256" key="1">
    <source>
        <dbReference type="SAM" id="MobiDB-lite"/>
    </source>
</evidence>
<evidence type="ECO:0008006" key="4">
    <source>
        <dbReference type="Google" id="ProtNLM"/>
    </source>
</evidence>
<keyword evidence="3" id="KW-1185">Reference proteome</keyword>
<feature type="compositionally biased region" description="Basic and acidic residues" evidence="1">
    <location>
        <begin position="175"/>
        <end position="212"/>
    </location>
</feature>
<feature type="region of interest" description="Disordered" evidence="1">
    <location>
        <begin position="123"/>
        <end position="295"/>
    </location>
</feature>
<dbReference type="EMBL" id="JAPWTK010000012">
    <property type="protein sequence ID" value="KAJ8959654.1"/>
    <property type="molecule type" value="Genomic_DNA"/>
</dbReference>
<feature type="region of interest" description="Disordered" evidence="1">
    <location>
        <begin position="671"/>
        <end position="702"/>
    </location>
</feature>
<reference evidence="2" key="1">
    <citation type="journal article" date="2023" name="Insect Mol. Biol.">
        <title>Genome sequencing provides insights into the evolution of gene families encoding plant cell wall-degrading enzymes in longhorned beetles.</title>
        <authorList>
            <person name="Shin N.R."/>
            <person name="Okamura Y."/>
            <person name="Kirsch R."/>
            <person name="Pauchet Y."/>
        </authorList>
    </citation>
    <scope>NUCLEOTIDE SEQUENCE</scope>
    <source>
        <strain evidence="2">AMC_N1</strain>
    </source>
</reference>
<evidence type="ECO:0000313" key="2">
    <source>
        <dbReference type="EMBL" id="KAJ8959654.1"/>
    </source>
</evidence>
<feature type="compositionally biased region" description="Basic and acidic residues" evidence="1">
    <location>
        <begin position="33"/>
        <end position="51"/>
    </location>
</feature>
<feature type="compositionally biased region" description="Basic and acidic residues" evidence="1">
    <location>
        <begin position="123"/>
        <end position="133"/>
    </location>
</feature>
<feature type="compositionally biased region" description="Polar residues" evidence="1">
    <location>
        <begin position="464"/>
        <end position="481"/>
    </location>
</feature>